<protein>
    <submittedName>
        <fullName evidence="1">Uncharacterized protein</fullName>
    </submittedName>
</protein>
<sequence>MCFGTSTKYMVETPLHIKKHYSEVCGPKIRHRFCNNLILAHKRMMVLYIIFCPYKILPTMRNSPHRTHYIRLQNLAHRAKFSPTKIYSCEAPPVNALPYHFPQITHNPRRQ</sequence>
<organism evidence="1 2">
    <name type="scientific">Ancylostoma ceylanicum</name>
    <dbReference type="NCBI Taxonomy" id="53326"/>
    <lineage>
        <taxon>Eukaryota</taxon>
        <taxon>Metazoa</taxon>
        <taxon>Ecdysozoa</taxon>
        <taxon>Nematoda</taxon>
        <taxon>Chromadorea</taxon>
        <taxon>Rhabditida</taxon>
        <taxon>Rhabditina</taxon>
        <taxon>Rhabditomorpha</taxon>
        <taxon>Strongyloidea</taxon>
        <taxon>Ancylostomatidae</taxon>
        <taxon>Ancylostomatinae</taxon>
        <taxon>Ancylostoma</taxon>
    </lineage>
</organism>
<evidence type="ECO:0000313" key="1">
    <source>
        <dbReference type="EMBL" id="EYB83610.1"/>
    </source>
</evidence>
<proteinExistence type="predicted"/>
<comment type="caution">
    <text evidence="1">The sequence shown here is derived from an EMBL/GenBank/DDBJ whole genome shotgun (WGS) entry which is preliminary data.</text>
</comment>
<keyword evidence="2" id="KW-1185">Reference proteome</keyword>
<evidence type="ECO:0000313" key="2">
    <source>
        <dbReference type="Proteomes" id="UP000024635"/>
    </source>
</evidence>
<dbReference type="EMBL" id="JARK01001668">
    <property type="protein sequence ID" value="EYB83610.1"/>
    <property type="molecule type" value="Genomic_DNA"/>
</dbReference>
<dbReference type="AlphaFoldDB" id="A0A016RZ13"/>
<name>A0A016RZ13_9BILA</name>
<reference evidence="2" key="1">
    <citation type="journal article" date="2015" name="Nat. Genet.">
        <title>The genome and transcriptome of the zoonotic hookworm Ancylostoma ceylanicum identify infection-specific gene families.</title>
        <authorList>
            <person name="Schwarz E.M."/>
            <person name="Hu Y."/>
            <person name="Antoshechkin I."/>
            <person name="Miller M.M."/>
            <person name="Sternberg P.W."/>
            <person name="Aroian R.V."/>
        </authorList>
    </citation>
    <scope>NUCLEOTIDE SEQUENCE</scope>
    <source>
        <strain evidence="2">HY135</strain>
    </source>
</reference>
<accession>A0A016RZ13</accession>
<gene>
    <name evidence="1" type="primary">Acey_s0332.g2755</name>
    <name evidence="1" type="ORF">Y032_0332g2755</name>
</gene>
<dbReference type="Proteomes" id="UP000024635">
    <property type="component" value="Unassembled WGS sequence"/>
</dbReference>